<dbReference type="Gene3D" id="3.60.21.10">
    <property type="match status" value="1"/>
</dbReference>
<feature type="domain" description="Calcineurin-like phosphoesterase" evidence="2">
    <location>
        <begin position="166"/>
        <end position="393"/>
    </location>
</feature>
<protein>
    <submittedName>
        <fullName evidence="3">Metallophosphoesterase</fullName>
    </submittedName>
</protein>
<dbReference type="HOGENOM" id="CLU_528683_0_0_10"/>
<reference evidence="3 4" key="1">
    <citation type="journal article" date="2010" name="Stand. Genomic Sci.">
        <title>Complete genome sequence of Spirosoma linguale type strain (1).</title>
        <authorList>
            <person name="Lail K."/>
            <person name="Sikorski J."/>
            <person name="Saunders E."/>
            <person name="Lapidus A."/>
            <person name="Glavina Del Rio T."/>
            <person name="Copeland A."/>
            <person name="Tice H."/>
            <person name="Cheng J.-F."/>
            <person name="Lucas S."/>
            <person name="Nolan M."/>
            <person name="Bruce D."/>
            <person name="Goodwin L."/>
            <person name="Pitluck S."/>
            <person name="Ivanova N."/>
            <person name="Mavromatis K."/>
            <person name="Ovchinnikova G."/>
            <person name="Pati A."/>
            <person name="Chen A."/>
            <person name="Palaniappan K."/>
            <person name="Land M."/>
            <person name="Hauser L."/>
            <person name="Chang Y.-J."/>
            <person name="Jeffries C.D."/>
            <person name="Chain P."/>
            <person name="Brettin T."/>
            <person name="Detter J.C."/>
            <person name="Schuetze A."/>
            <person name="Rohde M."/>
            <person name="Tindall B.J."/>
            <person name="Goeker M."/>
            <person name="Bristow J."/>
            <person name="Eisen J.A."/>
            <person name="Markowitz V."/>
            <person name="Hugenholtz P."/>
            <person name="Kyrpides N.C."/>
            <person name="Klenk H.-P."/>
            <person name="Chen F."/>
        </authorList>
    </citation>
    <scope>NUCLEOTIDE SEQUENCE [LARGE SCALE GENOMIC DNA]</scope>
    <source>
        <strain evidence="4">ATCC 33905 / DSM 74 / LMG 10896 / Claus 1</strain>
    </source>
</reference>
<dbReference type="PANTHER" id="PTHR22953:SF153">
    <property type="entry name" value="PURPLE ACID PHOSPHATASE"/>
    <property type="match status" value="1"/>
</dbReference>
<keyword evidence="1" id="KW-0732">Signal</keyword>
<dbReference type="STRING" id="504472.Slin_6374"/>
<gene>
    <name evidence="3" type="ordered locus">Slin_6374</name>
</gene>
<evidence type="ECO:0000313" key="3">
    <source>
        <dbReference type="EMBL" id="ADB42332.1"/>
    </source>
</evidence>
<dbReference type="InterPro" id="IPR039331">
    <property type="entry name" value="PAPs-like"/>
</dbReference>
<dbReference type="SUPFAM" id="SSF56300">
    <property type="entry name" value="Metallo-dependent phosphatases"/>
    <property type="match status" value="1"/>
</dbReference>
<keyword evidence="4" id="KW-1185">Reference proteome</keyword>
<organism evidence="3 4">
    <name type="scientific">Spirosoma linguale (strain ATCC 33905 / DSM 74 / LMG 10896 / Claus 1)</name>
    <dbReference type="NCBI Taxonomy" id="504472"/>
    <lineage>
        <taxon>Bacteria</taxon>
        <taxon>Pseudomonadati</taxon>
        <taxon>Bacteroidota</taxon>
        <taxon>Cytophagia</taxon>
        <taxon>Cytophagales</taxon>
        <taxon>Cytophagaceae</taxon>
        <taxon>Spirosoma</taxon>
    </lineage>
</organism>
<evidence type="ECO:0000259" key="2">
    <source>
        <dbReference type="Pfam" id="PF00149"/>
    </source>
</evidence>
<name>D2QU50_SPILD</name>
<dbReference type="GO" id="GO:0046872">
    <property type="term" value="F:metal ion binding"/>
    <property type="evidence" value="ECO:0007669"/>
    <property type="project" value="InterPro"/>
</dbReference>
<dbReference type="InterPro" id="IPR029052">
    <property type="entry name" value="Metallo-depent_PP-like"/>
</dbReference>
<dbReference type="eggNOG" id="COG1409">
    <property type="taxonomic scope" value="Bacteria"/>
</dbReference>
<dbReference type="KEGG" id="sli:Slin_6374"/>
<dbReference type="EMBL" id="CP001769">
    <property type="protein sequence ID" value="ADB42332.1"/>
    <property type="molecule type" value="Genomic_DNA"/>
</dbReference>
<dbReference type="AlphaFoldDB" id="D2QU50"/>
<sequence>MHKGFGPVVTPLCISFNLCVSLCKNLFFEPSMKNTFISLLLFGQILLTQTCRAQDTKTDEPFIARPYLQIGRTPSPETLQLLWHAPDAATDWTVEYQTEAKSSWKKTAAPTSVRVAVAGIEPHLVYNAAMTGLTPGATFNYRVLKAGKVVFTAEGKATKRADQPYRFVAFADIGAETPAQKKLASQAFIAKPDFVVVPGDIVYERGLISEYRSRFWPIYNANKLDSTGAPLLRSVPMIVAPGNHDTDTRDLDKFPDALAYYYYWNQPLNGIPGTEGGPLVPSMTASTENRKAFTDAAGEAYLKMSNYSFTYGNAHWTVIDSNPYVDFTDKALQEWIANDLASAKEATWRFVMFHHPGFNSAREHFEQQHTRLLSPIFEAGKVDVVFTGHVHNYQRSFPLTFVPDRKGVLLVANMGAKMARGRVVNGRWTLDKSFNGKTDTTPEGIIYLVTGAGGQTLYNPEQNNDPDSWQKFTDKFYSNVHSLTVADVDGKTLTIRQVDVNGKELDSFKVTK</sequence>
<dbReference type="Proteomes" id="UP000002028">
    <property type="component" value="Chromosome"/>
</dbReference>
<dbReference type="SUPFAM" id="SSF49363">
    <property type="entry name" value="Purple acid phosphatase, N-terminal domain"/>
    <property type="match status" value="1"/>
</dbReference>
<evidence type="ECO:0000313" key="4">
    <source>
        <dbReference type="Proteomes" id="UP000002028"/>
    </source>
</evidence>
<proteinExistence type="predicted"/>
<dbReference type="InterPro" id="IPR008963">
    <property type="entry name" value="Purple_acid_Pase-like_N"/>
</dbReference>
<accession>D2QU50</accession>
<evidence type="ECO:0000256" key="1">
    <source>
        <dbReference type="ARBA" id="ARBA00022729"/>
    </source>
</evidence>
<dbReference type="InterPro" id="IPR004843">
    <property type="entry name" value="Calcineurin-like_PHP"/>
</dbReference>
<dbReference type="PANTHER" id="PTHR22953">
    <property type="entry name" value="ACID PHOSPHATASE RELATED"/>
    <property type="match status" value="1"/>
</dbReference>
<dbReference type="Pfam" id="PF00149">
    <property type="entry name" value="Metallophos"/>
    <property type="match status" value="1"/>
</dbReference>
<dbReference type="GO" id="GO:0003993">
    <property type="term" value="F:acid phosphatase activity"/>
    <property type="evidence" value="ECO:0007669"/>
    <property type="project" value="InterPro"/>
</dbReference>